<keyword evidence="1" id="KW-0472">Membrane</keyword>
<proteinExistence type="predicted"/>
<gene>
    <name evidence="2" type="ORF">Phi17:1_gp65</name>
</gene>
<keyword evidence="1" id="KW-0812">Transmembrane</keyword>
<dbReference type="PROSITE" id="PS51257">
    <property type="entry name" value="PROKAR_LIPOPROTEIN"/>
    <property type="match status" value="1"/>
</dbReference>
<accession>R9ZYZ8</accession>
<dbReference type="OrthoDB" id="17967at10239"/>
<dbReference type="GeneID" id="16796948"/>
<evidence type="ECO:0000256" key="1">
    <source>
        <dbReference type="SAM" id="Phobius"/>
    </source>
</evidence>
<dbReference type="Proteomes" id="UP000014710">
    <property type="component" value="Segment"/>
</dbReference>
<reference evidence="3" key="2">
    <citation type="submission" date="2013-03" db="EMBL/GenBank/DDBJ databases">
        <title>The Cellulophaga phages: a novel, diverse, and globally ubiquitous model system.</title>
        <authorList>
            <person name="Holmfeldt K."/>
            <person name="Solonenko N."/>
            <person name="Shah M."/>
            <person name="Corrier K."/>
            <person name="Riemann L."/>
            <person name="VerBerkmoes N.C."/>
            <person name="Sullivan M.B."/>
        </authorList>
    </citation>
    <scope>NUCLEOTIDE SEQUENCE [LARGE SCALE GENOMIC DNA]</scope>
</reference>
<evidence type="ECO:0008006" key="4">
    <source>
        <dbReference type="Google" id="ProtNLM"/>
    </source>
</evidence>
<dbReference type="RefSeq" id="YP_008241381.1">
    <property type="nucleotide sequence ID" value="NC_021795.1"/>
</dbReference>
<feature type="transmembrane region" description="Helical" evidence="1">
    <location>
        <begin position="118"/>
        <end position="137"/>
    </location>
</feature>
<name>R9ZYZ8_9CAUD</name>
<dbReference type="KEGG" id="vg:16796948"/>
<reference evidence="2 3" key="1">
    <citation type="journal article" date="2013" name="Proc. Natl. Acad. Sci. U.S.A.">
        <title>Twelve previously unknown phage genera are ubiquitous in global oceans.</title>
        <authorList>
            <person name="Holmfeldt K."/>
            <person name="Solonenko N."/>
            <person name="Shah M."/>
            <person name="Corrier K."/>
            <person name="Riemann L."/>
            <person name="Verberkmoes N.C."/>
            <person name="Sullivan M.B."/>
        </authorList>
    </citation>
    <scope>NUCLEOTIDE SEQUENCE [LARGE SCALE GENOMIC DNA]</scope>
    <source>
        <strain evidence="2">Phi17:1</strain>
    </source>
</reference>
<evidence type="ECO:0000313" key="3">
    <source>
        <dbReference type="Proteomes" id="UP000014710"/>
    </source>
</evidence>
<evidence type="ECO:0000313" key="2">
    <source>
        <dbReference type="EMBL" id="AGO48341.1"/>
    </source>
</evidence>
<dbReference type="EMBL" id="KC821617">
    <property type="protein sequence ID" value="AGO48341.1"/>
    <property type="molecule type" value="Genomic_DNA"/>
</dbReference>
<sequence>MKLLSSIFLILILVTSCGTRKREVNKQLILEARKEVLKDNGTITTETKYNKSEIVLEAVDTSKPIKVDGKVYENAKVTIKKDSGITIAVEINDLESTKIENIEVRKKATKLETSNKIFYTYGFIFAIIILILIVAYLKIKKYI</sequence>
<keyword evidence="3" id="KW-1185">Reference proteome</keyword>
<protein>
    <recommendedName>
        <fullName evidence="4">Lipoprotein</fullName>
    </recommendedName>
</protein>
<organism evidence="2 3">
    <name type="scientific">Cellulophaga phage phi17:1</name>
    <dbReference type="NCBI Taxonomy" id="1327980"/>
    <lineage>
        <taxon>Viruses</taxon>
        <taxon>Duplodnaviria</taxon>
        <taxon>Heunggongvirae</taxon>
        <taxon>Uroviricota</taxon>
        <taxon>Caudoviricetes</taxon>
        <taxon>Helsingorvirus</taxon>
        <taxon>Helsingorvirus Cba171</taxon>
    </lineage>
</organism>
<keyword evidence="1" id="KW-1133">Transmembrane helix</keyword>